<proteinExistence type="predicted"/>
<evidence type="ECO:0000313" key="2">
    <source>
        <dbReference type="EMBL" id="KAL2629563.1"/>
    </source>
</evidence>
<dbReference type="Proteomes" id="UP001605036">
    <property type="component" value="Unassembled WGS sequence"/>
</dbReference>
<dbReference type="AlphaFoldDB" id="A0ABD1YFT4"/>
<gene>
    <name evidence="2" type="ORF">R1flu_014249</name>
</gene>
<keyword evidence="3" id="KW-1185">Reference proteome</keyword>
<organism evidence="2 3">
    <name type="scientific">Riccia fluitans</name>
    <dbReference type="NCBI Taxonomy" id="41844"/>
    <lineage>
        <taxon>Eukaryota</taxon>
        <taxon>Viridiplantae</taxon>
        <taxon>Streptophyta</taxon>
        <taxon>Embryophyta</taxon>
        <taxon>Marchantiophyta</taxon>
        <taxon>Marchantiopsida</taxon>
        <taxon>Marchantiidae</taxon>
        <taxon>Marchantiales</taxon>
        <taxon>Ricciaceae</taxon>
        <taxon>Riccia</taxon>
    </lineage>
</organism>
<protein>
    <submittedName>
        <fullName evidence="2">Uncharacterized protein</fullName>
    </submittedName>
</protein>
<evidence type="ECO:0000256" key="1">
    <source>
        <dbReference type="SAM" id="MobiDB-lite"/>
    </source>
</evidence>
<feature type="compositionally biased region" description="Pro residues" evidence="1">
    <location>
        <begin position="48"/>
        <end position="57"/>
    </location>
</feature>
<reference evidence="2 3" key="1">
    <citation type="submission" date="2024-09" db="EMBL/GenBank/DDBJ databases">
        <title>Chromosome-scale assembly of Riccia fluitans.</title>
        <authorList>
            <person name="Paukszto L."/>
            <person name="Sawicki J."/>
            <person name="Karawczyk K."/>
            <person name="Piernik-Szablinska J."/>
            <person name="Szczecinska M."/>
            <person name="Mazdziarz M."/>
        </authorList>
    </citation>
    <scope>NUCLEOTIDE SEQUENCE [LARGE SCALE GENOMIC DNA]</scope>
    <source>
        <strain evidence="2">Rf_01</strain>
        <tissue evidence="2">Aerial parts of the thallus</tissue>
    </source>
</reference>
<feature type="region of interest" description="Disordered" evidence="1">
    <location>
        <begin position="41"/>
        <end position="63"/>
    </location>
</feature>
<accession>A0ABD1YFT4</accession>
<name>A0ABD1YFT4_9MARC</name>
<sequence>MAGPVGRHEMVSMLPGINAAHSRLGHQRAEAQREYLVDPMAGMLPASGPAPPSPNPRPSSSVQFNLALLV</sequence>
<comment type="caution">
    <text evidence="2">The sequence shown here is derived from an EMBL/GenBank/DDBJ whole genome shotgun (WGS) entry which is preliminary data.</text>
</comment>
<dbReference type="EMBL" id="JBHFFA010000004">
    <property type="protein sequence ID" value="KAL2629563.1"/>
    <property type="molecule type" value="Genomic_DNA"/>
</dbReference>
<evidence type="ECO:0000313" key="3">
    <source>
        <dbReference type="Proteomes" id="UP001605036"/>
    </source>
</evidence>